<dbReference type="InterPro" id="IPR039128">
    <property type="entry name" value="TRIP4-like"/>
</dbReference>
<dbReference type="GO" id="GO:0045893">
    <property type="term" value="P:positive regulation of DNA-templated transcription"/>
    <property type="evidence" value="ECO:0007669"/>
    <property type="project" value="TreeGrafter"/>
</dbReference>
<keyword evidence="3" id="KW-1185">Reference proteome</keyword>
<reference evidence="2 3" key="1">
    <citation type="submission" date="2016-04" db="EMBL/GenBank/DDBJ databases">
        <title>The genome of Intoshia linei affirms orthonectids as highly simplified spiralians.</title>
        <authorList>
            <person name="Mikhailov K.V."/>
            <person name="Slusarev G.S."/>
            <person name="Nikitin M.A."/>
            <person name="Logacheva M.D."/>
            <person name="Penin A."/>
            <person name="Aleoshin V."/>
            <person name="Panchin Y.V."/>
        </authorList>
    </citation>
    <scope>NUCLEOTIDE SEQUENCE [LARGE SCALE GENOMIC DNA]</scope>
    <source>
        <strain evidence="2">Intl2013</strain>
        <tissue evidence="2">Whole animal</tissue>
    </source>
</reference>
<feature type="domain" description="TRIP4/RQT4 C2HC5-type zinc finger" evidence="1">
    <location>
        <begin position="6"/>
        <end position="51"/>
    </location>
</feature>
<dbReference type="GO" id="GO:0008270">
    <property type="term" value="F:zinc ion binding"/>
    <property type="evidence" value="ECO:0007669"/>
    <property type="project" value="InterPro"/>
</dbReference>
<accession>A0A177BDB2</accession>
<dbReference type="AlphaFoldDB" id="A0A177BDB2"/>
<protein>
    <recommendedName>
        <fullName evidence="1">TRIP4/RQT4 C2HC5-type zinc finger domain-containing protein</fullName>
    </recommendedName>
</protein>
<evidence type="ECO:0000313" key="2">
    <source>
        <dbReference type="EMBL" id="OAF72200.1"/>
    </source>
</evidence>
<dbReference type="GO" id="GO:0005634">
    <property type="term" value="C:nucleus"/>
    <property type="evidence" value="ECO:0007669"/>
    <property type="project" value="InterPro"/>
</dbReference>
<name>A0A177BDB2_9BILA</name>
<dbReference type="Pfam" id="PF06221">
    <property type="entry name" value="zf-C2HC5"/>
    <property type="match status" value="1"/>
</dbReference>
<dbReference type="PANTHER" id="PTHR12963:SF4">
    <property type="entry name" value="ACTIVATING SIGNAL COINTEGRATOR 1"/>
    <property type="match status" value="1"/>
</dbReference>
<dbReference type="SUPFAM" id="SSF88697">
    <property type="entry name" value="PUA domain-like"/>
    <property type="match status" value="1"/>
</dbReference>
<comment type="caution">
    <text evidence="2">The sequence shown here is derived from an EMBL/GenBank/DDBJ whole genome shotgun (WGS) entry which is preliminary data.</text>
</comment>
<organism evidence="2 3">
    <name type="scientific">Intoshia linei</name>
    <dbReference type="NCBI Taxonomy" id="1819745"/>
    <lineage>
        <taxon>Eukaryota</taxon>
        <taxon>Metazoa</taxon>
        <taxon>Spiralia</taxon>
        <taxon>Lophotrochozoa</taxon>
        <taxon>Mesozoa</taxon>
        <taxon>Orthonectida</taxon>
        <taxon>Rhopaluridae</taxon>
        <taxon>Intoshia</taxon>
    </lineage>
</organism>
<evidence type="ECO:0000259" key="1">
    <source>
        <dbReference type="Pfam" id="PF06221"/>
    </source>
</evidence>
<dbReference type="Gene3D" id="2.30.130.30">
    <property type="entry name" value="Hypothetical protein"/>
    <property type="match status" value="1"/>
</dbReference>
<dbReference type="InterPro" id="IPR015947">
    <property type="entry name" value="PUA-like_sf"/>
</dbReference>
<dbReference type="OrthoDB" id="338816at2759"/>
<proteinExistence type="predicted"/>
<dbReference type="GO" id="GO:0180022">
    <property type="term" value="C:RQC-trigger complex"/>
    <property type="evidence" value="ECO:0007669"/>
    <property type="project" value="InterPro"/>
</dbReference>
<dbReference type="GO" id="GO:0072344">
    <property type="term" value="P:rescue of stalled ribosome"/>
    <property type="evidence" value="ECO:0007669"/>
    <property type="project" value="InterPro"/>
</dbReference>
<dbReference type="EMBL" id="LWCA01000001">
    <property type="protein sequence ID" value="OAF72200.1"/>
    <property type="molecule type" value="Genomic_DNA"/>
</dbReference>
<evidence type="ECO:0000313" key="3">
    <source>
        <dbReference type="Proteomes" id="UP000078046"/>
    </source>
</evidence>
<sequence length="367" mass="41586">MQKVRNPCNCQSSKHRLISNCLNCGRIVCELEGSGPCLFCGKLVTTQKEKKIIELGTKKAITLKKTLLNKHFTKEAIELQKRYDKAVEKKNILLSFDKSNTKRTVVIDDQMDYFNTNVSSWISDTARKNLIAEEERLREKTDKLVISKSGYTTVYDLTSDSNPTDTLSQKMEKVAISYQNERKDDVKFANLKNDEIANNQVVTNNFVCQENSRFEIIDEGVVISVKQPYASLIVHGMQKCMTMSDIINHRGRVWVYSSDVLNDEDCNKIISNYTNSVKGKIPKFADIGVLLGFTNIIDCKDSTAELASSDMKYDMYGKASNLYEIDLGDCGFMQQPLPCKISKSFSKLSRHIHIAALKNVLYSTEIL</sequence>
<gene>
    <name evidence="2" type="ORF">A3Q56_00016</name>
</gene>
<dbReference type="PANTHER" id="PTHR12963">
    <property type="entry name" value="THYROID RECEPTOR INTERACTING PROTEIN RELATED"/>
    <property type="match status" value="1"/>
</dbReference>
<dbReference type="InterPro" id="IPR009349">
    <property type="entry name" value="TRIP4/RQT4_C2HC5_Znf"/>
</dbReference>
<dbReference type="Proteomes" id="UP000078046">
    <property type="component" value="Unassembled WGS sequence"/>
</dbReference>